<dbReference type="SUPFAM" id="SSF89796">
    <property type="entry name" value="CoA-transferase family III (CaiB/BaiF)"/>
    <property type="match status" value="1"/>
</dbReference>
<dbReference type="RefSeq" id="WP_061071650.1">
    <property type="nucleotide sequence ID" value="NZ_CP014060.2"/>
</dbReference>
<dbReference type="InterPro" id="IPR023606">
    <property type="entry name" value="CoA-Trfase_III_dom_1_sf"/>
</dbReference>
<dbReference type="InterPro" id="IPR050483">
    <property type="entry name" value="CoA-transferase_III_domain"/>
</dbReference>
<name>A0A0X8NWZ4_ALCXX</name>
<reference evidence="3" key="1">
    <citation type="submission" date="2015-12" db="EMBL/GenBank/DDBJ databases">
        <title>FDA dAtabase for Regulatory Grade micrObial Sequences (FDA-ARGOS): Supporting development and validation of Infectious Disease Dx tests.</title>
        <authorList>
            <person name="Case J."/>
            <person name="Tallon L."/>
            <person name="Sadzewicz L."/>
            <person name="Sengamalay N."/>
            <person name="Ott S."/>
            <person name="Godinez A."/>
            <person name="Nagaraj S."/>
            <person name="Nadendla S."/>
            <person name="Sichtig H."/>
        </authorList>
    </citation>
    <scope>NUCLEOTIDE SEQUENCE [LARGE SCALE GENOMIC DNA]</scope>
    <source>
        <strain evidence="3">FDAARGOS_147</strain>
    </source>
</reference>
<dbReference type="Proteomes" id="UP000060602">
    <property type="component" value="Chromosome"/>
</dbReference>
<evidence type="ECO:0000313" key="3">
    <source>
        <dbReference type="Proteomes" id="UP000060602"/>
    </source>
</evidence>
<evidence type="ECO:0000313" key="2">
    <source>
        <dbReference type="EMBL" id="AMG35865.1"/>
    </source>
</evidence>
<dbReference type="GO" id="GO:0008410">
    <property type="term" value="F:CoA-transferase activity"/>
    <property type="evidence" value="ECO:0007669"/>
    <property type="project" value="TreeGrafter"/>
</dbReference>
<dbReference type="Pfam" id="PF02515">
    <property type="entry name" value="CoA_transf_3"/>
    <property type="match status" value="1"/>
</dbReference>
<dbReference type="PANTHER" id="PTHR48207">
    <property type="entry name" value="SUCCINATE--HYDROXYMETHYLGLUTARATE COA-TRANSFERASE"/>
    <property type="match status" value="1"/>
</dbReference>
<protein>
    <submittedName>
        <fullName evidence="2">CoA transferase</fullName>
    </submittedName>
</protein>
<dbReference type="InterPro" id="IPR044855">
    <property type="entry name" value="CoA-Trfase_III_dom3_sf"/>
</dbReference>
<sequence>MTAAAPASGPLAGVRVVDMTSVGMGPYATQILGDMGAEIIKVEAPEGDVFRASAPAASPGMGAVYLNLNRNKHSVTLNAKDPDDLQRLLRLVDGADVFISNVRPRALARAGLDAASLRARNPRLIYCSAVGFGQDGPYAAQPAFDDIIQAMSGLADLQGRNSGAPAYINTIMADKVAGLTLAYAIPMALYEREKSGQGQAIEVPMFETLVSFTLIEHMGGRTFEPPRGGMGYSRVLSPERRPYRTRDGFLALLPYTDAQWQRFFTLAERADLAADPRYASAQTRARNFDALYADLAAIVALRGTEDWLALLADADIPHSRVNPPEALFDDPHLAATGFFQRVEHPTEGTLTATAIPVRFSRTPGSIRRLAPRQDADRDMLDPD</sequence>
<dbReference type="Gene3D" id="3.30.1540.10">
    <property type="entry name" value="formyl-coa transferase, domain 3"/>
    <property type="match status" value="1"/>
</dbReference>
<dbReference type="InterPro" id="IPR003673">
    <property type="entry name" value="CoA-Trfase_fam_III"/>
</dbReference>
<dbReference type="AlphaFoldDB" id="A0A0X8NWZ4"/>
<accession>A0A0X8NWZ4</accession>
<dbReference type="Gene3D" id="3.40.50.10540">
    <property type="entry name" value="Crotonobetainyl-coa:carnitine coa-transferase, domain 1"/>
    <property type="match status" value="1"/>
</dbReference>
<evidence type="ECO:0000256" key="1">
    <source>
        <dbReference type="ARBA" id="ARBA00022679"/>
    </source>
</evidence>
<keyword evidence="1 2" id="KW-0808">Transferase</keyword>
<organism evidence="2 3">
    <name type="scientific">Alcaligenes xylosoxydans xylosoxydans</name>
    <name type="common">Achromobacter xylosoxidans</name>
    <dbReference type="NCBI Taxonomy" id="85698"/>
    <lineage>
        <taxon>Bacteria</taxon>
        <taxon>Pseudomonadati</taxon>
        <taxon>Pseudomonadota</taxon>
        <taxon>Betaproteobacteria</taxon>
        <taxon>Burkholderiales</taxon>
        <taxon>Alcaligenaceae</taxon>
        <taxon>Achromobacter</taxon>
    </lineage>
</organism>
<gene>
    <name evidence="2" type="ORF">AL504_07350</name>
</gene>
<dbReference type="EMBL" id="CP014060">
    <property type="protein sequence ID" value="AMG35865.1"/>
    <property type="molecule type" value="Genomic_DNA"/>
</dbReference>
<dbReference type="PANTHER" id="PTHR48207:SF4">
    <property type="entry name" value="BLL6097 PROTEIN"/>
    <property type="match status" value="1"/>
</dbReference>
<proteinExistence type="predicted"/>